<sequence length="107" mass="12045">MRVGGRLSGDRCACMQAGVKRVKETKERQEALPAALFRFCSIAIFPISPPPPLRPRQPHSLQLLRSQWTPCDAQQRGAARRVILARQSHSVKWGRTVTDARGKDEQQ</sequence>
<evidence type="ECO:0000313" key="1">
    <source>
        <dbReference type="EMBL" id="RNF25596.1"/>
    </source>
</evidence>
<organism evidence="1 2">
    <name type="scientific">Trypanosoma conorhini</name>
    <dbReference type="NCBI Taxonomy" id="83891"/>
    <lineage>
        <taxon>Eukaryota</taxon>
        <taxon>Discoba</taxon>
        <taxon>Euglenozoa</taxon>
        <taxon>Kinetoplastea</taxon>
        <taxon>Metakinetoplastina</taxon>
        <taxon>Trypanosomatida</taxon>
        <taxon>Trypanosomatidae</taxon>
        <taxon>Trypanosoma</taxon>
    </lineage>
</organism>
<comment type="caution">
    <text evidence="1">The sequence shown here is derived from an EMBL/GenBank/DDBJ whole genome shotgun (WGS) entry which is preliminary data.</text>
</comment>
<gene>
    <name evidence="1" type="ORF">Tco025E_02092</name>
</gene>
<keyword evidence="2" id="KW-1185">Reference proteome</keyword>
<protein>
    <submittedName>
        <fullName evidence="1">Uncharacterized protein</fullName>
    </submittedName>
</protein>
<dbReference type="EMBL" id="MKKU01000081">
    <property type="protein sequence ID" value="RNF25596.1"/>
    <property type="molecule type" value="Genomic_DNA"/>
</dbReference>
<dbReference type="GeneID" id="40315703"/>
<evidence type="ECO:0000313" key="2">
    <source>
        <dbReference type="Proteomes" id="UP000284403"/>
    </source>
</evidence>
<dbReference type="RefSeq" id="XP_029230802.1">
    <property type="nucleotide sequence ID" value="XM_029369027.1"/>
</dbReference>
<accession>A0A3R7PHZ8</accession>
<dbReference type="Proteomes" id="UP000284403">
    <property type="component" value="Unassembled WGS sequence"/>
</dbReference>
<dbReference type="AlphaFoldDB" id="A0A3R7PHZ8"/>
<reference evidence="1 2" key="1">
    <citation type="journal article" date="2018" name="BMC Genomics">
        <title>Genomic comparison of Trypanosoma conorhini and Trypanosoma rangeli to Trypanosoma cruzi strains of high and low virulence.</title>
        <authorList>
            <person name="Bradwell K.R."/>
            <person name="Koparde V.N."/>
            <person name="Matveyev A.V."/>
            <person name="Serrano M.G."/>
            <person name="Alves J.M."/>
            <person name="Parikh H."/>
            <person name="Huang B."/>
            <person name="Lee V."/>
            <person name="Espinosa-Alvarez O."/>
            <person name="Ortiz P.A."/>
            <person name="Costa-Martins A.G."/>
            <person name="Teixeira M.M."/>
            <person name="Buck G.A."/>
        </authorList>
    </citation>
    <scope>NUCLEOTIDE SEQUENCE [LARGE SCALE GENOMIC DNA]</scope>
    <source>
        <strain evidence="1 2">025E</strain>
    </source>
</reference>
<name>A0A3R7PHZ8_9TRYP</name>
<proteinExistence type="predicted"/>